<reference evidence="1" key="3">
    <citation type="submission" date="2023-05" db="EMBL/GenBank/DDBJ databases">
        <authorList>
            <person name="Smith C.H."/>
        </authorList>
    </citation>
    <scope>NUCLEOTIDE SEQUENCE</scope>
    <source>
        <strain evidence="1">CHS0354</strain>
        <tissue evidence="1">Mantle</tissue>
    </source>
</reference>
<keyword evidence="2" id="KW-1185">Reference proteome</keyword>
<reference evidence="1" key="2">
    <citation type="journal article" date="2021" name="Genome Biol. Evol.">
        <title>Developing a high-quality reference genome for a parasitic bivalve with doubly uniparental inheritance (Bivalvia: Unionida).</title>
        <authorList>
            <person name="Smith C.H."/>
        </authorList>
    </citation>
    <scope>NUCLEOTIDE SEQUENCE</scope>
    <source>
        <strain evidence="1">CHS0354</strain>
        <tissue evidence="1">Mantle</tissue>
    </source>
</reference>
<dbReference type="EMBL" id="JAEAOA010000527">
    <property type="protein sequence ID" value="KAK3578487.1"/>
    <property type="molecule type" value="Genomic_DNA"/>
</dbReference>
<comment type="caution">
    <text evidence="1">The sequence shown here is derived from an EMBL/GenBank/DDBJ whole genome shotgun (WGS) entry which is preliminary data.</text>
</comment>
<evidence type="ECO:0000313" key="1">
    <source>
        <dbReference type="EMBL" id="KAK3578487.1"/>
    </source>
</evidence>
<protein>
    <submittedName>
        <fullName evidence="1">Uncharacterized protein</fullName>
    </submittedName>
</protein>
<evidence type="ECO:0000313" key="2">
    <source>
        <dbReference type="Proteomes" id="UP001195483"/>
    </source>
</evidence>
<dbReference type="Proteomes" id="UP001195483">
    <property type="component" value="Unassembled WGS sequence"/>
</dbReference>
<accession>A0AAE0RRV9</accession>
<dbReference type="AlphaFoldDB" id="A0AAE0RRV9"/>
<name>A0AAE0RRV9_9BIVA</name>
<gene>
    <name evidence="1" type="ORF">CHS0354_007740</name>
</gene>
<sequence>MTLQNRRIAARTSRCSSTIHHFANVKSSFTGDVVETTTDSRANLNVGSYSGTIHAQSVAFLMTQGHVKRTLLDSTSTQKPVVVNHFYTAVAMQNGNNFQSMDECDSPAVARSAKFAVFLLNRDHVMNS</sequence>
<organism evidence="1 2">
    <name type="scientific">Potamilus streckersoni</name>
    <dbReference type="NCBI Taxonomy" id="2493646"/>
    <lineage>
        <taxon>Eukaryota</taxon>
        <taxon>Metazoa</taxon>
        <taxon>Spiralia</taxon>
        <taxon>Lophotrochozoa</taxon>
        <taxon>Mollusca</taxon>
        <taxon>Bivalvia</taxon>
        <taxon>Autobranchia</taxon>
        <taxon>Heteroconchia</taxon>
        <taxon>Palaeoheterodonta</taxon>
        <taxon>Unionida</taxon>
        <taxon>Unionoidea</taxon>
        <taxon>Unionidae</taxon>
        <taxon>Ambleminae</taxon>
        <taxon>Lampsilini</taxon>
        <taxon>Potamilus</taxon>
    </lineage>
</organism>
<proteinExistence type="predicted"/>
<reference evidence="1" key="1">
    <citation type="journal article" date="2021" name="Genome Biol. Evol.">
        <title>A High-Quality Reference Genome for a Parasitic Bivalve with Doubly Uniparental Inheritance (Bivalvia: Unionida).</title>
        <authorList>
            <person name="Smith C.H."/>
        </authorList>
    </citation>
    <scope>NUCLEOTIDE SEQUENCE</scope>
    <source>
        <strain evidence="1">CHS0354</strain>
    </source>
</reference>